<accession>A0A916S6D1</accession>
<dbReference type="Gene3D" id="3.40.630.30">
    <property type="match status" value="1"/>
</dbReference>
<dbReference type="Pfam" id="PF00583">
    <property type="entry name" value="Acetyltransf_1"/>
    <property type="match status" value="1"/>
</dbReference>
<keyword evidence="2" id="KW-0012">Acyltransferase</keyword>
<evidence type="ECO:0000259" key="3">
    <source>
        <dbReference type="PROSITE" id="PS51186"/>
    </source>
</evidence>
<dbReference type="GO" id="GO:0016747">
    <property type="term" value="F:acyltransferase activity, transferring groups other than amino-acyl groups"/>
    <property type="evidence" value="ECO:0007669"/>
    <property type="project" value="InterPro"/>
</dbReference>
<dbReference type="InterPro" id="IPR016181">
    <property type="entry name" value="Acyl_CoA_acyltransferase"/>
</dbReference>
<dbReference type="RefSeq" id="WP_188706002.1">
    <property type="nucleotide sequence ID" value="NZ_BMIG01000001.1"/>
</dbReference>
<dbReference type="PANTHER" id="PTHR43877">
    <property type="entry name" value="AMINOALKYLPHOSPHONATE N-ACETYLTRANSFERASE-RELATED-RELATED"/>
    <property type="match status" value="1"/>
</dbReference>
<dbReference type="InterPro" id="IPR000182">
    <property type="entry name" value="GNAT_dom"/>
</dbReference>
<dbReference type="SUPFAM" id="SSF55729">
    <property type="entry name" value="Acyl-CoA N-acyltransferases (Nat)"/>
    <property type="match status" value="1"/>
</dbReference>
<evidence type="ECO:0000313" key="4">
    <source>
        <dbReference type="EMBL" id="GGA86427.1"/>
    </source>
</evidence>
<protein>
    <submittedName>
        <fullName evidence="4">N-acetyltransferase</fullName>
    </submittedName>
</protein>
<gene>
    <name evidence="4" type="ORF">GCM10011496_03780</name>
</gene>
<dbReference type="InterPro" id="IPR050832">
    <property type="entry name" value="Bact_Acetyltransf"/>
</dbReference>
<evidence type="ECO:0000313" key="5">
    <source>
        <dbReference type="Proteomes" id="UP000620596"/>
    </source>
</evidence>
<reference evidence="4" key="2">
    <citation type="submission" date="2020-09" db="EMBL/GenBank/DDBJ databases">
        <authorList>
            <person name="Sun Q."/>
            <person name="Zhou Y."/>
        </authorList>
    </citation>
    <scope>NUCLEOTIDE SEQUENCE</scope>
    <source>
        <strain evidence="4">CGMCC 1.15322</strain>
    </source>
</reference>
<dbReference type="EMBL" id="BMIG01000001">
    <property type="protein sequence ID" value="GGA86427.1"/>
    <property type="molecule type" value="Genomic_DNA"/>
</dbReference>
<proteinExistence type="predicted"/>
<keyword evidence="1" id="KW-0808">Transferase</keyword>
<organism evidence="4 5">
    <name type="scientific">Polaromonas eurypsychrophila</name>
    <dbReference type="NCBI Taxonomy" id="1614635"/>
    <lineage>
        <taxon>Bacteria</taxon>
        <taxon>Pseudomonadati</taxon>
        <taxon>Pseudomonadota</taxon>
        <taxon>Betaproteobacteria</taxon>
        <taxon>Burkholderiales</taxon>
        <taxon>Comamonadaceae</taxon>
        <taxon>Polaromonas</taxon>
    </lineage>
</organism>
<comment type="caution">
    <text evidence="4">The sequence shown here is derived from an EMBL/GenBank/DDBJ whole genome shotgun (WGS) entry which is preliminary data.</text>
</comment>
<reference evidence="4" key="1">
    <citation type="journal article" date="2014" name="Int. J. Syst. Evol. Microbiol.">
        <title>Complete genome sequence of Corynebacterium casei LMG S-19264T (=DSM 44701T), isolated from a smear-ripened cheese.</title>
        <authorList>
            <consortium name="US DOE Joint Genome Institute (JGI-PGF)"/>
            <person name="Walter F."/>
            <person name="Albersmeier A."/>
            <person name="Kalinowski J."/>
            <person name="Ruckert C."/>
        </authorList>
    </citation>
    <scope>NUCLEOTIDE SEQUENCE</scope>
    <source>
        <strain evidence="4">CGMCC 1.15322</strain>
    </source>
</reference>
<dbReference type="Proteomes" id="UP000620596">
    <property type="component" value="Unassembled WGS sequence"/>
</dbReference>
<evidence type="ECO:0000256" key="1">
    <source>
        <dbReference type="ARBA" id="ARBA00022679"/>
    </source>
</evidence>
<name>A0A916S6D1_9BURK</name>
<evidence type="ECO:0000256" key="2">
    <source>
        <dbReference type="ARBA" id="ARBA00023315"/>
    </source>
</evidence>
<sequence>MSSYQVRPATVRDAKAIAEINATSSRAAYQGLVPDDQLGTLSIDKRQQFWRDAIEYMEPQVQVATDGDKVVGFVGFDRSRDKGTPSACGEIWAIYVDPAHWNQGVGVALWDAANDGLKEEGCTKVTVWVPVRNERALRFHEHAGFKREMASLKTVLVGTVKLEEIRLRRDVG</sequence>
<dbReference type="PROSITE" id="PS51186">
    <property type="entry name" value="GNAT"/>
    <property type="match status" value="1"/>
</dbReference>
<dbReference type="CDD" id="cd04301">
    <property type="entry name" value="NAT_SF"/>
    <property type="match status" value="1"/>
</dbReference>
<feature type="domain" description="N-acetyltransferase" evidence="3">
    <location>
        <begin position="4"/>
        <end position="172"/>
    </location>
</feature>
<dbReference type="AlphaFoldDB" id="A0A916S6D1"/>
<keyword evidence="5" id="KW-1185">Reference proteome</keyword>